<comment type="caution">
    <text evidence="2">The sequence shown here is derived from an EMBL/GenBank/DDBJ whole genome shotgun (WGS) entry which is preliminary data.</text>
</comment>
<keyword evidence="3" id="KW-1185">Reference proteome</keyword>
<evidence type="ECO:0000313" key="3">
    <source>
        <dbReference type="Proteomes" id="UP000827986"/>
    </source>
</evidence>
<gene>
    <name evidence="2" type="ORF">KIL84_006397</name>
</gene>
<accession>A0A9D3WZ29</accession>
<reference evidence="2" key="1">
    <citation type="submission" date="2021-09" db="EMBL/GenBank/DDBJ databases">
        <title>The genome of Mauremys mutica provides insights into the evolution of semi-aquatic lifestyle.</title>
        <authorList>
            <person name="Gong S."/>
            <person name="Gao Y."/>
        </authorList>
    </citation>
    <scope>NUCLEOTIDE SEQUENCE</scope>
    <source>
        <strain evidence="2">MM-2020</strain>
        <tissue evidence="2">Muscle</tissue>
    </source>
</reference>
<dbReference type="EMBL" id="JAHDVG010000483">
    <property type="protein sequence ID" value="KAH1170779.1"/>
    <property type="molecule type" value="Genomic_DNA"/>
</dbReference>
<organism evidence="2 3">
    <name type="scientific">Mauremys mutica</name>
    <name type="common">yellowpond turtle</name>
    <dbReference type="NCBI Taxonomy" id="74926"/>
    <lineage>
        <taxon>Eukaryota</taxon>
        <taxon>Metazoa</taxon>
        <taxon>Chordata</taxon>
        <taxon>Craniata</taxon>
        <taxon>Vertebrata</taxon>
        <taxon>Euteleostomi</taxon>
        <taxon>Archelosauria</taxon>
        <taxon>Testudinata</taxon>
        <taxon>Testudines</taxon>
        <taxon>Cryptodira</taxon>
        <taxon>Durocryptodira</taxon>
        <taxon>Testudinoidea</taxon>
        <taxon>Geoemydidae</taxon>
        <taxon>Geoemydinae</taxon>
        <taxon>Mauremys</taxon>
    </lineage>
</organism>
<evidence type="ECO:0000313" key="2">
    <source>
        <dbReference type="EMBL" id="KAH1170779.1"/>
    </source>
</evidence>
<sequence length="151" mass="16561">MTDGAAERTNETNVAVLEVFTHPDERSSSGPVDSQALKDPDTKIEMPDVTEEMELSATDFTGQDIVMCSPEKNTQSETDFSQAEKPNIPEYKSDLLHSDFISSDGTPFDVPSLNCSLPFTPVRNEAQKFAAAEIYNDLIVFSPLSPPSVEK</sequence>
<protein>
    <submittedName>
        <fullName evidence="2">Uncharacterized protein</fullName>
    </submittedName>
</protein>
<feature type="region of interest" description="Disordered" evidence="1">
    <location>
        <begin position="21"/>
        <end position="41"/>
    </location>
</feature>
<evidence type="ECO:0000256" key="1">
    <source>
        <dbReference type="SAM" id="MobiDB-lite"/>
    </source>
</evidence>
<dbReference type="AlphaFoldDB" id="A0A9D3WZ29"/>
<name>A0A9D3WZ29_9SAUR</name>
<proteinExistence type="predicted"/>
<dbReference type="Proteomes" id="UP000827986">
    <property type="component" value="Unassembled WGS sequence"/>
</dbReference>